<evidence type="ECO:0000256" key="7">
    <source>
        <dbReference type="RuleBase" id="RU003836"/>
    </source>
</evidence>
<dbReference type="CDD" id="cd02440">
    <property type="entry name" value="AdoMet_MTases"/>
    <property type="match status" value="1"/>
</dbReference>
<evidence type="ECO:0000256" key="5">
    <source>
        <dbReference type="HAMAP-Rule" id="MF_00198"/>
    </source>
</evidence>
<dbReference type="EC" id="2.5.1.16" evidence="5"/>
<dbReference type="Gene3D" id="3.40.50.150">
    <property type="entry name" value="Vaccinia Virus protein VP39"/>
    <property type="match status" value="1"/>
</dbReference>
<comment type="function">
    <text evidence="5">Catalyzes the irreversible transfer of a propylamine group from the amino donor S-adenosylmethioninamine (decarboxy-AdoMet) to putrescine (1,4-diaminobutane) to yield spermidine.</text>
</comment>
<dbReference type="Proteomes" id="UP000761264">
    <property type="component" value="Unassembled WGS sequence"/>
</dbReference>
<evidence type="ECO:0000256" key="3">
    <source>
        <dbReference type="ARBA" id="ARBA00023066"/>
    </source>
</evidence>
<reference evidence="10" key="1">
    <citation type="submission" date="2020-03" db="EMBL/GenBank/DDBJ databases">
        <title>Genome of Pelagibius litoralis DSM 21314T.</title>
        <authorList>
            <person name="Wang G."/>
        </authorList>
    </citation>
    <scope>NUCLEOTIDE SEQUENCE</scope>
    <source>
        <strain evidence="10">DSM 21314</strain>
    </source>
</reference>
<feature type="domain" description="PABS" evidence="9">
    <location>
        <begin position="2"/>
        <end position="236"/>
    </location>
</feature>
<comment type="subunit">
    <text evidence="5">Homodimer or homotetramer.</text>
</comment>
<sequence length="282" mass="31125">MSRWLVEQLHDDFQLGLKADKVHYDSETEHQRLVVFENRTFGRVLTLDNVVQTTEKDEFIYHEMLAHLPILAHGAARKVLIIGGGDGGMLEEVLKHRGVEKVTQVEIDAGVIDFSKQYLASICKDAYDDPRLDLVIADGVDFVASCAERYDVAIVDSTDPIGPGEVLFTDTFYGKAKNCLAPGGILVTQNGVPFLQGDELTNTMRAFRALFADAACYLATVPTYAGGPMAFGWGTDDPAKRQMSLEVLEQRFREAGIATRYYNPAVHQAAFALPTYIAEMVG</sequence>
<evidence type="ECO:0000256" key="8">
    <source>
        <dbReference type="RuleBase" id="RU003837"/>
    </source>
</evidence>
<dbReference type="InterPro" id="IPR029063">
    <property type="entry name" value="SAM-dependent_MTases_sf"/>
</dbReference>
<dbReference type="NCBIfam" id="NF002010">
    <property type="entry name" value="PRK00811.1"/>
    <property type="match status" value="1"/>
</dbReference>
<comment type="catalytic activity">
    <reaction evidence="5 8">
        <text>S-adenosyl 3-(methylsulfanyl)propylamine + putrescine = S-methyl-5'-thioadenosine + spermidine + H(+)</text>
        <dbReference type="Rhea" id="RHEA:12721"/>
        <dbReference type="ChEBI" id="CHEBI:15378"/>
        <dbReference type="ChEBI" id="CHEBI:17509"/>
        <dbReference type="ChEBI" id="CHEBI:57443"/>
        <dbReference type="ChEBI" id="CHEBI:57834"/>
        <dbReference type="ChEBI" id="CHEBI:326268"/>
        <dbReference type="EC" id="2.5.1.16"/>
    </reaction>
</comment>
<feature type="active site" description="Proton acceptor" evidence="5 6">
    <location>
        <position position="156"/>
    </location>
</feature>
<name>A0A967F132_9PROT</name>
<comment type="pathway">
    <text evidence="5">Amine and polyamine biosynthesis; spermidine biosynthesis; spermidine from putrescine: step 1/1.</text>
</comment>
<evidence type="ECO:0000256" key="1">
    <source>
        <dbReference type="ARBA" id="ARBA00007867"/>
    </source>
</evidence>
<keyword evidence="3 5" id="KW-0745">Spermidine biosynthesis</keyword>
<gene>
    <name evidence="5 10" type="primary">speE</name>
    <name evidence="10" type="ORF">HBA54_21535</name>
</gene>
<dbReference type="Pfam" id="PF17284">
    <property type="entry name" value="Spermine_synt_N"/>
    <property type="match status" value="1"/>
</dbReference>
<protein>
    <recommendedName>
        <fullName evidence="5">Polyamine aminopropyltransferase</fullName>
    </recommendedName>
    <alternativeName>
        <fullName evidence="5">Putrescine aminopropyltransferase</fullName>
        <shortName evidence="5">PAPT</shortName>
    </alternativeName>
    <alternativeName>
        <fullName evidence="5">Spermidine synthase</fullName>
        <shortName evidence="5">SPDS</shortName>
        <shortName evidence="5">SPDSY</shortName>
        <ecNumber evidence="5">2.5.1.16</ecNumber>
    </alternativeName>
</protein>
<dbReference type="SUPFAM" id="SSF53335">
    <property type="entry name" value="S-adenosyl-L-methionine-dependent methyltransferases"/>
    <property type="match status" value="1"/>
</dbReference>
<keyword evidence="4 5" id="KW-0620">Polyamine biosynthesis</keyword>
<feature type="binding site" evidence="5">
    <location>
        <begin position="156"/>
        <end position="159"/>
    </location>
    <ligand>
        <name>spermidine</name>
        <dbReference type="ChEBI" id="CHEBI:57834"/>
    </ligand>
</feature>
<evidence type="ECO:0000259" key="9">
    <source>
        <dbReference type="PROSITE" id="PS51006"/>
    </source>
</evidence>
<dbReference type="PROSITE" id="PS01330">
    <property type="entry name" value="PABS_1"/>
    <property type="match status" value="1"/>
</dbReference>
<dbReference type="GO" id="GO:0005829">
    <property type="term" value="C:cytosol"/>
    <property type="evidence" value="ECO:0007669"/>
    <property type="project" value="TreeGrafter"/>
</dbReference>
<evidence type="ECO:0000256" key="6">
    <source>
        <dbReference type="PROSITE-ProRule" id="PRU00354"/>
    </source>
</evidence>
<feature type="binding site" evidence="5">
    <location>
        <position position="62"/>
    </location>
    <ligand>
        <name>spermidine</name>
        <dbReference type="ChEBI" id="CHEBI:57834"/>
    </ligand>
</feature>
<accession>A0A967F132</accession>
<dbReference type="InterPro" id="IPR035246">
    <property type="entry name" value="Spermidine_synt_N"/>
</dbReference>
<evidence type="ECO:0000313" key="10">
    <source>
        <dbReference type="EMBL" id="NIA71186.1"/>
    </source>
</evidence>
<keyword evidence="11" id="KW-1185">Reference proteome</keyword>
<dbReference type="InterPro" id="IPR030374">
    <property type="entry name" value="PABS"/>
</dbReference>
<organism evidence="10 11">
    <name type="scientific">Pelagibius litoralis</name>
    <dbReference type="NCBI Taxonomy" id="374515"/>
    <lineage>
        <taxon>Bacteria</taxon>
        <taxon>Pseudomonadati</taxon>
        <taxon>Pseudomonadota</taxon>
        <taxon>Alphaproteobacteria</taxon>
        <taxon>Rhodospirillales</taxon>
        <taxon>Rhodovibrionaceae</taxon>
        <taxon>Pelagibius</taxon>
    </lineage>
</organism>
<dbReference type="InterPro" id="IPR037163">
    <property type="entry name" value="Spermidine_synt_N_sf"/>
</dbReference>
<dbReference type="Gene3D" id="2.30.140.10">
    <property type="entry name" value="Spermidine synthase, tetramerisation domain"/>
    <property type="match status" value="1"/>
</dbReference>
<feature type="binding site" evidence="5">
    <location>
        <position position="163"/>
    </location>
    <ligand>
        <name>S-methyl-5'-thioadenosine</name>
        <dbReference type="ChEBI" id="CHEBI:17509"/>
    </ligand>
</feature>
<dbReference type="PANTHER" id="PTHR11558:SF11">
    <property type="entry name" value="SPERMIDINE SYNTHASE"/>
    <property type="match status" value="1"/>
</dbReference>
<dbReference type="PANTHER" id="PTHR11558">
    <property type="entry name" value="SPERMIDINE/SPERMINE SYNTHASE"/>
    <property type="match status" value="1"/>
</dbReference>
<dbReference type="EMBL" id="JAAQPH010000019">
    <property type="protein sequence ID" value="NIA71186.1"/>
    <property type="molecule type" value="Genomic_DNA"/>
</dbReference>
<evidence type="ECO:0000256" key="4">
    <source>
        <dbReference type="ARBA" id="ARBA00023115"/>
    </source>
</evidence>
<dbReference type="HAMAP" id="MF_00198">
    <property type="entry name" value="Spermidine_synth"/>
    <property type="match status" value="1"/>
</dbReference>
<dbReference type="GO" id="GO:0004766">
    <property type="term" value="F:spermidine synthase activity"/>
    <property type="evidence" value="ECO:0007669"/>
    <property type="project" value="UniProtKB-UniRule"/>
</dbReference>
<feature type="binding site" evidence="5">
    <location>
        <position position="86"/>
    </location>
    <ligand>
        <name>spermidine</name>
        <dbReference type="ChEBI" id="CHEBI:57834"/>
    </ligand>
</feature>
<feature type="binding site" evidence="5">
    <location>
        <position position="31"/>
    </location>
    <ligand>
        <name>S-methyl-5'-thioadenosine</name>
        <dbReference type="ChEBI" id="CHEBI:17509"/>
    </ligand>
</feature>
<dbReference type="AlphaFoldDB" id="A0A967F132"/>
<dbReference type="PROSITE" id="PS51006">
    <property type="entry name" value="PABS_2"/>
    <property type="match status" value="1"/>
</dbReference>
<proteinExistence type="inferred from homology"/>
<evidence type="ECO:0000313" key="11">
    <source>
        <dbReference type="Proteomes" id="UP000761264"/>
    </source>
</evidence>
<feature type="binding site" evidence="5">
    <location>
        <begin position="138"/>
        <end position="139"/>
    </location>
    <ligand>
        <name>S-methyl-5'-thioadenosine</name>
        <dbReference type="ChEBI" id="CHEBI:17509"/>
    </ligand>
</feature>
<comment type="caution">
    <text evidence="10">The sequence shown here is derived from an EMBL/GenBank/DDBJ whole genome shotgun (WGS) entry which is preliminary data.</text>
</comment>
<evidence type="ECO:0000256" key="2">
    <source>
        <dbReference type="ARBA" id="ARBA00022679"/>
    </source>
</evidence>
<feature type="binding site" evidence="5">
    <location>
        <position position="106"/>
    </location>
    <ligand>
        <name>S-methyl-5'-thioadenosine</name>
        <dbReference type="ChEBI" id="CHEBI:17509"/>
    </ligand>
</feature>
<keyword evidence="2 5" id="KW-0808">Transferase</keyword>
<dbReference type="NCBIfam" id="TIGR00417">
    <property type="entry name" value="speE"/>
    <property type="match status" value="1"/>
</dbReference>
<comment type="similarity">
    <text evidence="1 5 7">Belongs to the spermidine/spermine synthase family.</text>
</comment>
<dbReference type="InterPro" id="IPR001045">
    <property type="entry name" value="Spermi_synthase"/>
</dbReference>
<dbReference type="InterPro" id="IPR030373">
    <property type="entry name" value="PABS_CS"/>
</dbReference>
<dbReference type="RefSeq" id="WP_167228537.1">
    <property type="nucleotide sequence ID" value="NZ_JAAQPH010000019.1"/>
</dbReference>
<dbReference type="Pfam" id="PF01564">
    <property type="entry name" value="Spermine_synth"/>
    <property type="match status" value="1"/>
</dbReference>
<dbReference type="GO" id="GO:0008295">
    <property type="term" value="P:spermidine biosynthetic process"/>
    <property type="evidence" value="ECO:0007669"/>
    <property type="project" value="UniProtKB-UniRule"/>
</dbReference>